<keyword evidence="3" id="KW-0378">Hydrolase</keyword>
<dbReference type="SUPFAM" id="SSF52540">
    <property type="entry name" value="P-loop containing nucleoside triphosphate hydrolases"/>
    <property type="match status" value="1"/>
</dbReference>
<keyword evidence="4" id="KW-1185">Reference proteome</keyword>
<reference evidence="4" key="1">
    <citation type="journal article" date="2019" name="Int. J. Syst. Evol. Microbiol.">
        <title>The Global Catalogue of Microorganisms (GCM) 10K type strain sequencing project: providing services to taxonomists for standard genome sequencing and annotation.</title>
        <authorList>
            <consortium name="The Broad Institute Genomics Platform"/>
            <consortium name="The Broad Institute Genome Sequencing Center for Infectious Disease"/>
            <person name="Wu L."/>
            <person name="Ma J."/>
        </authorList>
    </citation>
    <scope>NUCLEOTIDE SEQUENCE [LARGE SCALE GENOMIC DNA]</scope>
    <source>
        <strain evidence="4">KCTC 22228</strain>
    </source>
</reference>
<dbReference type="InterPro" id="IPR041685">
    <property type="entry name" value="AAA_GajA/Old/RecF-like"/>
</dbReference>
<dbReference type="Gene3D" id="3.40.50.300">
    <property type="entry name" value="P-loop containing nucleotide triphosphate hydrolases"/>
    <property type="match status" value="1"/>
</dbReference>
<sequence length="608" mass="68128">MKLYKLHIDGLRRLRSVDVFFGDGTFCIGPNNSGKSSVLAAIDYLLSANKRIPETEYYSERDAETGETKVVSDCIVIEAEFRNVPTESSNWRGFKGRTFTYQVGEGSRETGISIHYRKSYPLGKDVVVELRSKKRSLLPQYTACKSPQDFIDAGATHHIFADFFDDLSKNITAKDKITLEAIDELWEVGEGEEWFQNPGGIPGNVLSRLPRFLRIPAEAASYEIEDPKKGVLGKTLGELFEDVREKSESYKQAQKHLDDLAKELDPSDVRSEFGKMMIELNQVLGSVFPDSALHATADLSDPNKALVPSFEIAMSSNIKTPVSHQGTGMVRAAVFGMLRFRQRWLAEREDKSDRSLIIGFEEPEIYLHPSAANQMRDTIYELSGEHSQIVATTHSPYLIDLTRKPRQVLNRFRHSGGHTSAAAFNVSDRFNELGEDDKVYVKMLLRIDDYVARAFFTKTVIVVEGDTEDIVIREALKRLPNDTRSKVVSDFEVIKARGKASIVGVAKYFRALGIDFRVMHDRDGGVAGAEKFNQPIADAVGDQDRVIVLAECMEDVLGYPVPASEKPFNAYKIACGWGNAWEDIPSALRNVMARLFLGYVTSKSNQCF</sequence>
<keyword evidence="3" id="KW-0255">Endonuclease</keyword>
<evidence type="ECO:0000313" key="3">
    <source>
        <dbReference type="EMBL" id="GGX98824.1"/>
    </source>
</evidence>
<organism evidence="3 4">
    <name type="scientific">Litchfieldella qijiaojingensis</name>
    <dbReference type="NCBI Taxonomy" id="980347"/>
    <lineage>
        <taxon>Bacteria</taxon>
        <taxon>Pseudomonadati</taxon>
        <taxon>Pseudomonadota</taxon>
        <taxon>Gammaproteobacteria</taxon>
        <taxon>Oceanospirillales</taxon>
        <taxon>Halomonadaceae</taxon>
        <taxon>Litchfieldella</taxon>
    </lineage>
</organism>
<gene>
    <name evidence="3" type="ORF">GCM10007160_28210</name>
</gene>
<dbReference type="PANTHER" id="PTHR43581">
    <property type="entry name" value="ATP/GTP PHOSPHATASE"/>
    <property type="match status" value="1"/>
</dbReference>
<comment type="caution">
    <text evidence="3">The sequence shown here is derived from an EMBL/GenBank/DDBJ whole genome shotgun (WGS) entry which is preliminary data.</text>
</comment>
<dbReference type="InterPro" id="IPR051396">
    <property type="entry name" value="Bact_Antivir_Def_Nuclease"/>
</dbReference>
<dbReference type="Proteomes" id="UP000653056">
    <property type="component" value="Unassembled WGS sequence"/>
</dbReference>
<accession>A0ABQ2YXU8</accession>
<feature type="domain" description="Endonuclease GajA/Old nuclease/RecF-like AAA" evidence="1">
    <location>
        <begin position="1"/>
        <end position="399"/>
    </location>
</feature>
<evidence type="ECO:0000259" key="1">
    <source>
        <dbReference type="Pfam" id="PF13175"/>
    </source>
</evidence>
<keyword evidence="3" id="KW-0540">Nuclease</keyword>
<dbReference type="PANTHER" id="PTHR43581:SF4">
    <property type="entry name" value="ATP_GTP PHOSPHATASE"/>
    <property type="match status" value="1"/>
</dbReference>
<proteinExistence type="predicted"/>
<dbReference type="Pfam" id="PF13175">
    <property type="entry name" value="AAA_15"/>
    <property type="match status" value="1"/>
</dbReference>
<dbReference type="RefSeq" id="WP_189470270.1">
    <property type="nucleotide sequence ID" value="NZ_BMXS01000014.1"/>
</dbReference>
<feature type="domain" description="OLD protein-like TOPRIM" evidence="2">
    <location>
        <begin position="455"/>
        <end position="523"/>
    </location>
</feature>
<dbReference type="Pfam" id="PF20469">
    <property type="entry name" value="OLD-like_TOPRIM"/>
    <property type="match status" value="1"/>
</dbReference>
<dbReference type="GO" id="GO:0004519">
    <property type="term" value="F:endonuclease activity"/>
    <property type="evidence" value="ECO:0007669"/>
    <property type="project" value="UniProtKB-KW"/>
</dbReference>
<protein>
    <submittedName>
        <fullName evidence="3">ATP-dependent endonuclease</fullName>
    </submittedName>
</protein>
<dbReference type="EMBL" id="BMXS01000014">
    <property type="protein sequence ID" value="GGX98824.1"/>
    <property type="molecule type" value="Genomic_DNA"/>
</dbReference>
<name>A0ABQ2YXU8_9GAMM</name>
<dbReference type="InterPro" id="IPR027417">
    <property type="entry name" value="P-loop_NTPase"/>
</dbReference>
<dbReference type="CDD" id="cd01026">
    <property type="entry name" value="TOPRIM_OLD"/>
    <property type="match status" value="1"/>
</dbReference>
<dbReference type="InterPro" id="IPR034139">
    <property type="entry name" value="TOPRIM_OLD"/>
</dbReference>
<evidence type="ECO:0000259" key="2">
    <source>
        <dbReference type="Pfam" id="PF20469"/>
    </source>
</evidence>
<evidence type="ECO:0000313" key="4">
    <source>
        <dbReference type="Proteomes" id="UP000653056"/>
    </source>
</evidence>